<reference evidence="2" key="1">
    <citation type="submission" date="2022-11" db="UniProtKB">
        <authorList>
            <consortium name="WormBaseParasite"/>
        </authorList>
    </citation>
    <scope>IDENTIFICATION</scope>
</reference>
<dbReference type="SUPFAM" id="SSF55550">
    <property type="entry name" value="SH2 domain"/>
    <property type="match status" value="1"/>
</dbReference>
<keyword evidence="1" id="KW-1185">Reference proteome</keyword>
<evidence type="ECO:0000313" key="1">
    <source>
        <dbReference type="Proteomes" id="UP000887569"/>
    </source>
</evidence>
<dbReference type="WBParaSite" id="PgB01_g070_t07">
    <property type="protein sequence ID" value="PgB01_g070_t07"/>
    <property type="gene ID" value="PgB01_g070"/>
</dbReference>
<organism evidence="1 2">
    <name type="scientific">Parascaris univalens</name>
    <name type="common">Nematode worm</name>
    <dbReference type="NCBI Taxonomy" id="6257"/>
    <lineage>
        <taxon>Eukaryota</taxon>
        <taxon>Metazoa</taxon>
        <taxon>Ecdysozoa</taxon>
        <taxon>Nematoda</taxon>
        <taxon>Chromadorea</taxon>
        <taxon>Rhabditida</taxon>
        <taxon>Spirurina</taxon>
        <taxon>Ascaridomorpha</taxon>
        <taxon>Ascaridoidea</taxon>
        <taxon>Ascarididae</taxon>
        <taxon>Parascaris</taxon>
    </lineage>
</organism>
<protein>
    <submittedName>
        <fullName evidence="2">Protein kinase domain-containing protein</fullName>
    </submittedName>
</protein>
<evidence type="ECO:0000313" key="2">
    <source>
        <dbReference type="WBParaSite" id="PgB01_g070_t07"/>
    </source>
</evidence>
<dbReference type="Proteomes" id="UP000887569">
    <property type="component" value="Unplaced"/>
</dbReference>
<name>A0A914ZC39_PARUN</name>
<accession>A0A914ZC39</accession>
<dbReference type="InterPro" id="IPR036860">
    <property type="entry name" value="SH2_dom_sf"/>
</dbReference>
<sequence length="277" mass="31412">GIGLKKMAEKGPILSSKKRSGIKIGVVVKEDDPMLNIMPPQKRSKKTKRDFTAGSPKALKEVDAIMDKRKCEHTWPTPADIAGLKGKPRSQWVRPEPQSMQEIDCYFGRIPQWYIEEKFLKEPGEFLLSRGHDNKLRLSVKSNEQPDYPCVHLPIEFAQTHQVRGDRNMYYRIVNTALQSRSLWGLVQAYRTSNCNLLSLNVKRDVELREEVIPCQGCKYVKTEYSFMYVQVRRLSEIDIGDMISEGERCKVVFSSCCLDGFLVVVANGGGVGLVGL</sequence>
<dbReference type="AlphaFoldDB" id="A0A914ZC39"/>
<proteinExistence type="predicted"/>